<dbReference type="Proteomes" id="UP000612055">
    <property type="component" value="Unassembled WGS sequence"/>
</dbReference>
<organism evidence="3 4">
    <name type="scientific">Edaphochlamys debaryana</name>
    <dbReference type="NCBI Taxonomy" id="47281"/>
    <lineage>
        <taxon>Eukaryota</taxon>
        <taxon>Viridiplantae</taxon>
        <taxon>Chlorophyta</taxon>
        <taxon>core chlorophytes</taxon>
        <taxon>Chlorophyceae</taxon>
        <taxon>CS clade</taxon>
        <taxon>Chlamydomonadales</taxon>
        <taxon>Chlamydomonadales incertae sedis</taxon>
        <taxon>Edaphochlamys</taxon>
    </lineage>
</organism>
<feature type="region of interest" description="Disordered" evidence="1">
    <location>
        <begin position="167"/>
        <end position="304"/>
    </location>
</feature>
<protein>
    <submittedName>
        <fullName evidence="3">Uncharacterized protein</fullName>
    </submittedName>
</protein>
<sequence length="578" mass="60758">MRQRAAAKDSAAEDAVEFLDEQEQEQLIREFEDQQRDSQRTWRAIFGTGCIAMGIFFLYAACRHQLEPFGVRYTGELRSAAPAGPWVAAVLGLQGVALLLSGWGLLSEVPPRKLALGAARTACLPYSARQAALLWSGVGAAAVGAVFWSCVMGHLLAKEGAKAQRAAREGVQAPAGPGGPGSYQAPGVLHTDRGDPFFDPFGDTPGPGPGHGAASASAASHPHPHPHPHAHPSGRSLSTGRGLPGPGSRPASTPGEDGAPGPHSARESLPGHGQGQGANGAGAGGPGVAAGEDHAEPGGGGGAGFDRNQRELLLYALPLFKDRLVFLPVVNWKDEVDTSTVLGKMNAGVASVGTNLSNMWHSLKDKGNMGAKIYKAGQAILENMNAEERLMRNIPKKANKLVVHHPASVPPDEIQDQLTALTSTFCYKSAGKAAVAGVMLPVAVGLEVIAVPGIGWYTAYQLFKSTSAAAGGSRLNQYLKGDRAEVRINYAPQPKMDLYILKSRLAPDGVLGSEDIEDLVHDLREPALAHPLQELRARFLKKTQTTNADYALLPMTSPDQDEAFSSAGSGQQPAKKKD</sequence>
<dbReference type="PANTHER" id="PTHR36784">
    <property type="entry name" value="HISTONE-LYSINE N-METHYLTRANSFERASE"/>
    <property type="match status" value="1"/>
</dbReference>
<keyword evidence="2" id="KW-0472">Membrane</keyword>
<accession>A0A836C3E9</accession>
<evidence type="ECO:0000313" key="4">
    <source>
        <dbReference type="Proteomes" id="UP000612055"/>
    </source>
</evidence>
<dbReference type="PANTHER" id="PTHR36784:SF1">
    <property type="entry name" value="HISTONE-LYSINE N-METHYLTRANSFERASE"/>
    <property type="match status" value="1"/>
</dbReference>
<dbReference type="OrthoDB" id="5562676at2759"/>
<gene>
    <name evidence="3" type="ORF">HYH03_003455</name>
</gene>
<feature type="region of interest" description="Disordered" evidence="1">
    <location>
        <begin position="555"/>
        <end position="578"/>
    </location>
</feature>
<keyword evidence="2" id="KW-1133">Transmembrane helix</keyword>
<proteinExistence type="predicted"/>
<dbReference type="InterPro" id="IPR018786">
    <property type="entry name" value="Mit_KHE1"/>
</dbReference>
<dbReference type="Pfam" id="PF10173">
    <property type="entry name" value="Mit_KHE1"/>
    <property type="match status" value="1"/>
</dbReference>
<keyword evidence="2" id="KW-0812">Transmembrane</keyword>
<reference evidence="3" key="1">
    <citation type="journal article" date="2020" name="bioRxiv">
        <title>Comparative genomics of Chlamydomonas.</title>
        <authorList>
            <person name="Craig R.J."/>
            <person name="Hasan A.R."/>
            <person name="Ness R.W."/>
            <person name="Keightley P.D."/>
        </authorList>
    </citation>
    <scope>NUCLEOTIDE SEQUENCE</scope>
    <source>
        <strain evidence="3">CCAP 11/70</strain>
    </source>
</reference>
<name>A0A836C3E9_9CHLO</name>
<evidence type="ECO:0000256" key="2">
    <source>
        <dbReference type="SAM" id="Phobius"/>
    </source>
</evidence>
<evidence type="ECO:0000256" key="1">
    <source>
        <dbReference type="SAM" id="MobiDB-lite"/>
    </source>
</evidence>
<feature type="compositionally biased region" description="Basic residues" evidence="1">
    <location>
        <begin position="222"/>
        <end position="232"/>
    </location>
</feature>
<feature type="transmembrane region" description="Helical" evidence="2">
    <location>
        <begin position="44"/>
        <end position="66"/>
    </location>
</feature>
<feature type="compositionally biased region" description="Gly residues" evidence="1">
    <location>
        <begin position="272"/>
        <end position="288"/>
    </location>
</feature>
<dbReference type="EMBL" id="JAEHOE010000009">
    <property type="protein sequence ID" value="KAG2498715.1"/>
    <property type="molecule type" value="Genomic_DNA"/>
</dbReference>
<comment type="caution">
    <text evidence="3">The sequence shown here is derived from an EMBL/GenBank/DDBJ whole genome shotgun (WGS) entry which is preliminary data.</text>
</comment>
<keyword evidence="4" id="KW-1185">Reference proteome</keyword>
<dbReference type="AlphaFoldDB" id="A0A836C3E9"/>
<feature type="transmembrane region" description="Helical" evidence="2">
    <location>
        <begin position="132"/>
        <end position="156"/>
    </location>
</feature>
<feature type="transmembrane region" description="Helical" evidence="2">
    <location>
        <begin position="86"/>
        <end position="106"/>
    </location>
</feature>
<feature type="compositionally biased region" description="Low complexity" evidence="1">
    <location>
        <begin position="212"/>
        <end position="221"/>
    </location>
</feature>
<evidence type="ECO:0000313" key="3">
    <source>
        <dbReference type="EMBL" id="KAG2498715.1"/>
    </source>
</evidence>